<gene>
    <name evidence="3" type="ORF">HCN44_004839</name>
</gene>
<feature type="domain" description="Rab-GAP TBC" evidence="2">
    <location>
        <begin position="188"/>
        <end position="397"/>
    </location>
</feature>
<feature type="compositionally biased region" description="Basic residues" evidence="1">
    <location>
        <begin position="10"/>
        <end position="21"/>
    </location>
</feature>
<feature type="compositionally biased region" description="Acidic residues" evidence="1">
    <location>
        <begin position="666"/>
        <end position="675"/>
    </location>
</feature>
<feature type="compositionally biased region" description="Polar residues" evidence="1">
    <location>
        <begin position="1756"/>
        <end position="1768"/>
    </location>
</feature>
<feature type="region of interest" description="Disordered" evidence="1">
    <location>
        <begin position="1732"/>
        <end position="1768"/>
    </location>
</feature>
<comment type="caution">
    <text evidence="3">The sequence shown here is derived from an EMBL/GenBank/DDBJ whole genome shotgun (WGS) entry which is preliminary data.</text>
</comment>
<dbReference type="PANTHER" id="PTHR13399:SF4">
    <property type="entry name" value="TBC1 DOMAIN FAMILY MEMBER 30"/>
    <property type="match status" value="1"/>
</dbReference>
<dbReference type="Gene3D" id="1.10.8.270">
    <property type="entry name" value="putative rabgap domain of human tbc1 domain family member 14 like domains"/>
    <property type="match status" value="1"/>
</dbReference>
<proteinExistence type="predicted"/>
<name>A0A835CTM8_APHGI</name>
<dbReference type="Pfam" id="PF14949">
    <property type="entry name" value="ARF7EP_C"/>
    <property type="match status" value="1"/>
</dbReference>
<dbReference type="OrthoDB" id="289721at2759"/>
<dbReference type="GO" id="GO:0005783">
    <property type="term" value="C:endoplasmic reticulum"/>
    <property type="evidence" value="ECO:0007669"/>
    <property type="project" value="TreeGrafter"/>
</dbReference>
<sequence length="1768" mass="201992">MADDDDTHNNKRSGRGYRNKQRQTDNVAKKFLRDFDPQSSEREKRKLHRRLYPGSRKHILFDESGVFIKSGTNLCDCLKVDCPGCHFPCSKCGSRKCAHECRIAPQHPYSEDVLIRVFFFRWWRLTLAYYNVIRGRKTAHASCYLHDHKKNEPNANIMHLCELTAQPGESGYIQWLDAMKKCARLPGGIPAEFRKQLWLTLAERYLEQRGVDWQKAEMMCFNEKTSQDDKDLSTQIVKDLHRTGCSLFCGATGRDNQAVLRKVLLGFARWNPSVGYCQGLNVLAALILQVTDRAEGLALKIMIYLIDKVLPEGYYADNLRGLSIDMAVFCDLMRMKLPKLSHHLEALLNDNKDKTTGSNYEPPLTNVFTMQWFLTLFCHCLPQKTVFGIWDLIYLEGSDILLKTALAIWEEISDRVMTVTSADEFYSIMGVLTREMLELTDTNNLITTIVNMGPLYGITDLREKHRYNITSWARPLSDSDETDIEEDNRLEIKTPIFGISQRSTKDRILRQINPIHDKEKLALDIYTLKQQYAKLRERQRQAHIILSAAVSRPSVVATSTSQAMNHLLIGKGALVNEKSRHLGSLSSAISSKVHARNVSLNWKHQKNSKEIVNDESLTSEPTNENETSVQIESPSSKYLQTIHSKYSRNDSVDSVDSDSGSGSTELCDDPDSLSDSDDRTSMSDCYFLSNDISSLESSQTNSGKQISVDQPAVSQHLFDDNDLVSSLTKITSQIGKLSKESFDDIKIKMSSVDDKDYPNEFQSPIQTKIFKKSINQISSSFIDDSAVKKLNENNYMLKSKEKINGINKDNLKLKENDFSISKYSPSQFNTVNFTSVNNSNMDHSKSTKYDNQNTLINNSNDEKLSNNDLNSNYRQKLLIKVDLSETKKNQTPDNLLKSLEPVYEHDWRFCINKEKETVSPLMYRPRCYIPMTVNTLQTESFSSNEIDNIFHIDQSPNIAKAVSPFYSILNPSFEMMPKKINSSSPDTQLTTNSVESRFDKENDSENFSKLSTDFKLRSNLISEFIQLEDNSEIPPNSIGEIDDEKNYKLKYFMNNKSSSADKQFEKSDLSVLNVASDNFIDSFGICQNVIGPKDRDSGKCLERSWTSLDRQFDNQMFSKQLEEVTTIQKCSSDILDDWRHLEACESDGHRIRKNEHDWTDLKSLEARRKDTFSDSASGFSQLKLDHSRNDLTFELRKTYKIRPKIYIDENSDSILNNYSKSFGNMEAANNEEPKLGVWTKVQPRRQGENRKNSDRALKIIQENSVILHKILTGQARKSIPDLEDISEEITISPINEEISKIFSPLLEKMGFNEHEISKELSRIDFDNFDQMKLTAGSEFDSKINDELTKRSLINDNGIVDVVDLDNMLSDDVSAMREARIDKQINDELSKLSPNYDINTTKFNIDLLTSITSPNLNTNEFDVSDLSSISSNIFTLDTSNGFNEIVDKDYKLIQDSTILLRKYKSIHTDKQYNNVTIEEYDYPYLSAESNLDIHNELEKLSIMSSKILSSHQHSESQTSNMPHISTKIYSPQTDLELDSLMPFQCAIDSQPFIRSPTYKINGKKCEHGMNRPILSKETLEFRVRYGFEDKTSGSELGSRSNYPDGIRYDNPFSSSFKKYISDNTEIMDQKISEIETRDHQLYNSIHLDDTTSPNCKFPKHDSIDFINSSLTSASSSTSPNETDERMKVTYKNVCDQSEYSKPFEKSSTTPRKVLSDDFSNNVNCTTMDNLKNNFSPFPKRSTTRKPNKLGLKLGLYTPSSPNVNESKKA</sequence>
<feature type="compositionally biased region" description="Low complexity" evidence="1">
    <location>
        <begin position="652"/>
        <end position="663"/>
    </location>
</feature>
<dbReference type="Proteomes" id="UP000639338">
    <property type="component" value="Unassembled WGS sequence"/>
</dbReference>
<dbReference type="Pfam" id="PF15733">
    <property type="entry name" value="DUF4682"/>
    <property type="match status" value="1"/>
</dbReference>
<dbReference type="InterPro" id="IPR000195">
    <property type="entry name" value="Rab-GAP-TBC_dom"/>
</dbReference>
<evidence type="ECO:0000313" key="4">
    <source>
        <dbReference type="Proteomes" id="UP000639338"/>
    </source>
</evidence>
<dbReference type="Gene3D" id="1.10.472.80">
    <property type="entry name" value="Ypt/Rab-GAP domain of gyp1p, domain 3"/>
    <property type="match status" value="1"/>
</dbReference>
<protein>
    <recommendedName>
        <fullName evidence="2">Rab-GAP TBC domain-containing protein</fullName>
    </recommendedName>
</protein>
<dbReference type="InterPro" id="IPR035969">
    <property type="entry name" value="Rab-GAP_TBC_sf"/>
</dbReference>
<feature type="region of interest" description="Disordered" evidence="1">
    <location>
        <begin position="648"/>
        <end position="679"/>
    </location>
</feature>
<organism evidence="3 4">
    <name type="scientific">Aphidius gifuensis</name>
    <name type="common">Parasitoid wasp</name>
    <dbReference type="NCBI Taxonomy" id="684658"/>
    <lineage>
        <taxon>Eukaryota</taxon>
        <taxon>Metazoa</taxon>
        <taxon>Ecdysozoa</taxon>
        <taxon>Arthropoda</taxon>
        <taxon>Hexapoda</taxon>
        <taxon>Insecta</taxon>
        <taxon>Pterygota</taxon>
        <taxon>Neoptera</taxon>
        <taxon>Endopterygota</taxon>
        <taxon>Hymenoptera</taxon>
        <taxon>Apocrita</taxon>
        <taxon>Ichneumonoidea</taxon>
        <taxon>Braconidae</taxon>
        <taxon>Aphidiinae</taxon>
        <taxon>Aphidius</taxon>
    </lineage>
</organism>
<evidence type="ECO:0000256" key="1">
    <source>
        <dbReference type="SAM" id="MobiDB-lite"/>
    </source>
</evidence>
<reference evidence="3 4" key="1">
    <citation type="submission" date="2020-08" db="EMBL/GenBank/DDBJ databases">
        <title>Aphidius gifuensis genome sequencing and assembly.</title>
        <authorList>
            <person name="Du Z."/>
        </authorList>
    </citation>
    <scope>NUCLEOTIDE SEQUENCE [LARGE SCALE GENOMIC DNA]</scope>
    <source>
        <strain evidence="3">YNYX2018</strain>
        <tissue evidence="3">Adults</tissue>
    </source>
</reference>
<dbReference type="PROSITE" id="PS50086">
    <property type="entry name" value="TBC_RABGAP"/>
    <property type="match status" value="1"/>
</dbReference>
<keyword evidence="4" id="KW-1185">Reference proteome</keyword>
<evidence type="ECO:0000313" key="3">
    <source>
        <dbReference type="EMBL" id="KAF7992495.1"/>
    </source>
</evidence>
<dbReference type="PANTHER" id="PTHR13399">
    <property type="entry name" value="TRANSLOCON-ASSOCIATED PROTEIN TRAP , GAMMA SUBUNIT"/>
    <property type="match status" value="1"/>
</dbReference>
<dbReference type="SMART" id="SM00164">
    <property type="entry name" value="TBC"/>
    <property type="match status" value="1"/>
</dbReference>
<dbReference type="InterPro" id="IPR029264">
    <property type="entry name" value="ARF7EP_C"/>
</dbReference>
<evidence type="ECO:0000259" key="2">
    <source>
        <dbReference type="PROSITE" id="PS50086"/>
    </source>
</evidence>
<feature type="compositionally biased region" description="Polar residues" evidence="1">
    <location>
        <begin position="615"/>
        <end position="635"/>
    </location>
</feature>
<dbReference type="Pfam" id="PF00566">
    <property type="entry name" value="RabGAP-TBC"/>
    <property type="match status" value="1"/>
</dbReference>
<dbReference type="InterPro" id="IPR032738">
    <property type="entry name" value="Tbc1d30_C"/>
</dbReference>
<dbReference type="SUPFAM" id="SSF47923">
    <property type="entry name" value="Ypt/Rab-GAP domain of gyp1p"/>
    <property type="match status" value="2"/>
</dbReference>
<feature type="region of interest" description="Disordered" evidence="1">
    <location>
        <begin position="1"/>
        <end position="28"/>
    </location>
</feature>
<dbReference type="EMBL" id="JACMRX010000003">
    <property type="protein sequence ID" value="KAF7992495.1"/>
    <property type="molecule type" value="Genomic_DNA"/>
</dbReference>
<feature type="region of interest" description="Disordered" evidence="1">
    <location>
        <begin position="611"/>
        <end position="635"/>
    </location>
</feature>
<accession>A0A835CTM8</accession>